<dbReference type="SUPFAM" id="SSF51445">
    <property type="entry name" value="(Trans)glycosidases"/>
    <property type="match status" value="1"/>
</dbReference>
<dbReference type="PANTHER" id="PTHR42715:SF12">
    <property type="entry name" value="BETA-GLUCOSIDASE G-RELATED"/>
    <property type="match status" value="1"/>
</dbReference>
<dbReference type="InterPro" id="IPR002772">
    <property type="entry name" value="Glyco_hydro_3_C"/>
</dbReference>
<gene>
    <name evidence="19" type="ORF">T440DRAFT_409162</name>
</gene>
<name>A0A6A7AS46_9PLEO</name>
<proteinExistence type="inferred from homology"/>
<evidence type="ECO:0000256" key="7">
    <source>
        <dbReference type="ARBA" id="ARBA00022729"/>
    </source>
</evidence>
<dbReference type="PANTHER" id="PTHR42715">
    <property type="entry name" value="BETA-GLUCOSIDASE"/>
    <property type="match status" value="1"/>
</dbReference>
<evidence type="ECO:0000259" key="18">
    <source>
        <dbReference type="SMART" id="SM01217"/>
    </source>
</evidence>
<evidence type="ECO:0000256" key="13">
    <source>
        <dbReference type="ARBA" id="ARBA00024983"/>
    </source>
</evidence>
<evidence type="ECO:0000256" key="8">
    <source>
        <dbReference type="ARBA" id="ARBA00022801"/>
    </source>
</evidence>
<evidence type="ECO:0000256" key="2">
    <source>
        <dbReference type="ARBA" id="ARBA00004613"/>
    </source>
</evidence>
<protein>
    <recommendedName>
        <fullName evidence="14">Probable beta-glucosidase G</fullName>
        <ecNumber evidence="5">3.2.1.21</ecNumber>
    </recommendedName>
    <alternativeName>
        <fullName evidence="15">Beta-D-glucoside glucohydrolase G</fullName>
    </alternativeName>
    <alternativeName>
        <fullName evidence="16">Cellobiase G</fullName>
    </alternativeName>
    <alternativeName>
        <fullName evidence="17">Gentiobiase G</fullName>
    </alternativeName>
</protein>
<dbReference type="AlphaFoldDB" id="A0A6A7AS46"/>
<dbReference type="Gene3D" id="3.40.50.1700">
    <property type="entry name" value="Glycoside hydrolase family 3 C-terminal domain"/>
    <property type="match status" value="1"/>
</dbReference>
<evidence type="ECO:0000313" key="20">
    <source>
        <dbReference type="Proteomes" id="UP000799423"/>
    </source>
</evidence>
<evidence type="ECO:0000256" key="12">
    <source>
        <dbReference type="ARBA" id="ARBA00023326"/>
    </source>
</evidence>
<dbReference type="EMBL" id="MU006359">
    <property type="protein sequence ID" value="KAF2844935.1"/>
    <property type="molecule type" value="Genomic_DNA"/>
</dbReference>
<dbReference type="Gene3D" id="3.20.20.300">
    <property type="entry name" value="Glycoside hydrolase, family 3, N-terminal domain"/>
    <property type="match status" value="1"/>
</dbReference>
<dbReference type="InterPro" id="IPR013783">
    <property type="entry name" value="Ig-like_fold"/>
</dbReference>
<dbReference type="Gene3D" id="2.60.40.10">
    <property type="entry name" value="Immunoglobulins"/>
    <property type="match status" value="1"/>
</dbReference>
<keyword evidence="11" id="KW-0326">Glycosidase</keyword>
<dbReference type="PRINTS" id="PR00133">
    <property type="entry name" value="GLHYDRLASE3"/>
</dbReference>
<evidence type="ECO:0000256" key="15">
    <source>
        <dbReference type="ARBA" id="ARBA00041276"/>
    </source>
</evidence>
<comment type="function">
    <text evidence="13">Beta-glucosidases are one of a number of cellulolytic enzymes involved in the degradation of cellulosic biomass. Catalyzes the last step releasing glucose from the inhibitory cellobiose.</text>
</comment>
<sequence length="810" mass="86631">MVQPIYLLGYAAAASAQFNFAHSQYETSPPVYPSRNITGAGGWSEAREKAQAFVVQLSVEEKAGMVTGTPGPCVGNIAPISRLNFSGLCLQDGPLAIRQAVYASVFPAELSVAASWDRTLTRQRGLYMGREFRGKGAHVALGPVIGPLGRSPFGGRNWEGFSPDAYLSGELVAESVIGIQNARVQATTKHYILNEQETQRNPSTNANGTVIDAVSSNVDDKTMHETYLWPFANAVRAGTASIMCSYNRLNGSYGCQNSKTLNGLLKDELGFQGYVMSDWLATHSGVPSIEAGLVNMPGGIEFLKGSPSYFGDNVTVAVNNGSLSLSRLDDMVLRIMTPYYYLNQDLEYPPVDGFTPKIGFFPPSNYVHNFTLGSVVDVRRPEHTKLIRDLGAAGTVLLKNVDASLPLKQPMKIGVFGNDGADYTVGEYSLALSNGGLANGDYDIGTLAVGGGSGTGRFTYVVSPLEAIKSRAQSYGALVQYITDNNAIAGGALASLAPFPLDVCLVFLKSWASEGFDRTTLIAEWNSSVVVESVAAQCANTVVVLHGASPNVLPWTDNPNVTAILAAHMPGQESGHSLADILWGDVDPSGRLPYTVARNDTDYAKNLINSTELLETTDPNAWQADFVEGNFIDYKAFHAKNESVAYEFGFGLSYATFNVSGLKITLVVTNASRTPNPNAPIQPGGNVELWATLATVSVSLSNIGTVSGSAVPQLYLSFPAEANAPVKNLRGFEKVALSAGTSGMVQFPLSRRDLSYWDVVSQAWTLPVGLITVRVGFSSRDLPLQGTLTVYECCETGTHDSAMKTTSRLL</sequence>
<keyword evidence="12" id="KW-0624">Polysaccharide degradation</keyword>
<evidence type="ECO:0000256" key="16">
    <source>
        <dbReference type="ARBA" id="ARBA00041601"/>
    </source>
</evidence>
<comment type="catalytic activity">
    <reaction evidence="1">
        <text>Hydrolysis of terminal, non-reducing beta-D-glucosyl residues with release of beta-D-glucose.</text>
        <dbReference type="EC" id="3.2.1.21"/>
    </reaction>
</comment>
<keyword evidence="7" id="KW-0732">Signal</keyword>
<evidence type="ECO:0000256" key="10">
    <source>
        <dbReference type="ARBA" id="ARBA00023277"/>
    </source>
</evidence>
<dbReference type="InterPro" id="IPR050288">
    <property type="entry name" value="Cellulose_deg_GH3"/>
</dbReference>
<dbReference type="InterPro" id="IPR017853">
    <property type="entry name" value="GH"/>
</dbReference>
<feature type="domain" description="Fibronectin type III-like" evidence="18">
    <location>
        <begin position="710"/>
        <end position="779"/>
    </location>
</feature>
<evidence type="ECO:0000256" key="1">
    <source>
        <dbReference type="ARBA" id="ARBA00000448"/>
    </source>
</evidence>
<dbReference type="OrthoDB" id="416222at2759"/>
<comment type="pathway">
    <text evidence="3">Glycan metabolism; cellulose degradation.</text>
</comment>
<evidence type="ECO:0000256" key="9">
    <source>
        <dbReference type="ARBA" id="ARBA00023180"/>
    </source>
</evidence>
<organism evidence="19 20">
    <name type="scientific">Plenodomus tracheiphilus IPT5</name>
    <dbReference type="NCBI Taxonomy" id="1408161"/>
    <lineage>
        <taxon>Eukaryota</taxon>
        <taxon>Fungi</taxon>
        <taxon>Dikarya</taxon>
        <taxon>Ascomycota</taxon>
        <taxon>Pezizomycotina</taxon>
        <taxon>Dothideomycetes</taxon>
        <taxon>Pleosporomycetidae</taxon>
        <taxon>Pleosporales</taxon>
        <taxon>Pleosporineae</taxon>
        <taxon>Leptosphaeriaceae</taxon>
        <taxon>Plenodomus</taxon>
    </lineage>
</organism>
<dbReference type="Pfam" id="PF00933">
    <property type="entry name" value="Glyco_hydro_3"/>
    <property type="match status" value="1"/>
</dbReference>
<evidence type="ECO:0000256" key="3">
    <source>
        <dbReference type="ARBA" id="ARBA00004987"/>
    </source>
</evidence>
<dbReference type="FunFam" id="3.20.20.300:FF:000002">
    <property type="entry name" value="Probable beta-glucosidase"/>
    <property type="match status" value="1"/>
</dbReference>
<dbReference type="InterPro" id="IPR036962">
    <property type="entry name" value="Glyco_hydro_3_N_sf"/>
</dbReference>
<dbReference type="GO" id="GO:0005576">
    <property type="term" value="C:extracellular region"/>
    <property type="evidence" value="ECO:0007669"/>
    <property type="project" value="UniProtKB-SubCell"/>
</dbReference>
<dbReference type="SUPFAM" id="SSF52279">
    <property type="entry name" value="Beta-D-glucan exohydrolase, C-terminal domain"/>
    <property type="match status" value="1"/>
</dbReference>
<comment type="similarity">
    <text evidence="4">Belongs to the glycosyl hydrolase 3 family.</text>
</comment>
<dbReference type="InterPro" id="IPR036881">
    <property type="entry name" value="Glyco_hydro_3_C_sf"/>
</dbReference>
<evidence type="ECO:0000256" key="6">
    <source>
        <dbReference type="ARBA" id="ARBA00022525"/>
    </source>
</evidence>
<keyword evidence="6" id="KW-0964">Secreted</keyword>
<keyword evidence="20" id="KW-1185">Reference proteome</keyword>
<keyword evidence="10" id="KW-0119">Carbohydrate metabolism</keyword>
<evidence type="ECO:0000256" key="11">
    <source>
        <dbReference type="ARBA" id="ARBA00023295"/>
    </source>
</evidence>
<dbReference type="SMART" id="SM01217">
    <property type="entry name" value="Fn3_like"/>
    <property type="match status" value="1"/>
</dbReference>
<evidence type="ECO:0000256" key="17">
    <source>
        <dbReference type="ARBA" id="ARBA00041808"/>
    </source>
</evidence>
<keyword evidence="9" id="KW-0325">Glycoprotein</keyword>
<comment type="subcellular location">
    <subcellularLocation>
        <location evidence="2">Secreted</location>
    </subcellularLocation>
</comment>
<dbReference type="Pfam" id="PF01915">
    <property type="entry name" value="Glyco_hydro_3_C"/>
    <property type="match status" value="1"/>
</dbReference>
<keyword evidence="8 19" id="KW-0378">Hydrolase</keyword>
<dbReference type="EC" id="3.2.1.21" evidence="5"/>
<evidence type="ECO:0000313" key="19">
    <source>
        <dbReference type="EMBL" id="KAF2844935.1"/>
    </source>
</evidence>
<evidence type="ECO:0000256" key="4">
    <source>
        <dbReference type="ARBA" id="ARBA00005336"/>
    </source>
</evidence>
<evidence type="ECO:0000256" key="14">
    <source>
        <dbReference type="ARBA" id="ARBA00039579"/>
    </source>
</evidence>
<dbReference type="Proteomes" id="UP000799423">
    <property type="component" value="Unassembled WGS sequence"/>
</dbReference>
<accession>A0A6A7AS46</accession>
<dbReference type="GO" id="GO:0008422">
    <property type="term" value="F:beta-glucosidase activity"/>
    <property type="evidence" value="ECO:0007669"/>
    <property type="project" value="UniProtKB-EC"/>
</dbReference>
<dbReference type="Pfam" id="PF14310">
    <property type="entry name" value="Fn3-like"/>
    <property type="match status" value="1"/>
</dbReference>
<evidence type="ECO:0000256" key="5">
    <source>
        <dbReference type="ARBA" id="ARBA00012744"/>
    </source>
</evidence>
<reference evidence="19" key="1">
    <citation type="submission" date="2020-01" db="EMBL/GenBank/DDBJ databases">
        <authorList>
            <consortium name="DOE Joint Genome Institute"/>
            <person name="Haridas S."/>
            <person name="Albert R."/>
            <person name="Binder M."/>
            <person name="Bloem J."/>
            <person name="Labutti K."/>
            <person name="Salamov A."/>
            <person name="Andreopoulos B."/>
            <person name="Baker S.E."/>
            <person name="Barry K."/>
            <person name="Bills G."/>
            <person name="Bluhm B.H."/>
            <person name="Cannon C."/>
            <person name="Castanera R."/>
            <person name="Culley D.E."/>
            <person name="Daum C."/>
            <person name="Ezra D."/>
            <person name="Gonzalez J.B."/>
            <person name="Henrissat B."/>
            <person name="Kuo A."/>
            <person name="Liang C."/>
            <person name="Lipzen A."/>
            <person name="Lutzoni F."/>
            <person name="Magnuson J."/>
            <person name="Mondo S."/>
            <person name="Nolan M."/>
            <person name="Ohm R."/>
            <person name="Pangilinan J."/>
            <person name="Park H.-J."/>
            <person name="Ramirez L."/>
            <person name="Alfaro M."/>
            <person name="Sun H."/>
            <person name="Tritt A."/>
            <person name="Yoshinaga Y."/>
            <person name="Zwiers L.-H."/>
            <person name="Turgeon B.G."/>
            <person name="Goodwin S.B."/>
            <person name="Spatafora J.W."/>
            <person name="Crous P.W."/>
            <person name="Grigoriev I.V."/>
        </authorList>
    </citation>
    <scope>NUCLEOTIDE SEQUENCE</scope>
    <source>
        <strain evidence="19">IPT5</strain>
    </source>
</reference>
<dbReference type="GO" id="GO:0009251">
    <property type="term" value="P:glucan catabolic process"/>
    <property type="evidence" value="ECO:0007669"/>
    <property type="project" value="TreeGrafter"/>
</dbReference>
<dbReference type="InterPro" id="IPR026891">
    <property type="entry name" value="Fn3-like"/>
</dbReference>
<dbReference type="InterPro" id="IPR001764">
    <property type="entry name" value="Glyco_hydro_3_N"/>
</dbReference>